<comment type="caution">
    <text evidence="1">The sequence shown here is derived from an EMBL/GenBank/DDBJ whole genome shotgun (WGS) entry which is preliminary data.</text>
</comment>
<evidence type="ECO:0000313" key="2">
    <source>
        <dbReference type="Proteomes" id="UP000239936"/>
    </source>
</evidence>
<reference evidence="1 2" key="1">
    <citation type="submission" date="2018-01" db="EMBL/GenBank/DDBJ databases">
        <title>The complete genome sequence of Chromatium okenii LaCa, a purple sulfur bacterium with a turbulent life.</title>
        <authorList>
            <person name="Luedin S.M."/>
            <person name="Liechti N."/>
            <person name="Storelli N."/>
            <person name="Danza F."/>
            <person name="Wittwer M."/>
            <person name="Pothier J.F."/>
            <person name="Tonolla M.A."/>
        </authorList>
    </citation>
    <scope>NUCLEOTIDE SEQUENCE [LARGE SCALE GENOMIC DNA]</scope>
    <source>
        <strain evidence="1 2">LaCa</strain>
        <plasmid evidence="1">pCok152</plasmid>
    </source>
</reference>
<gene>
    <name evidence="1" type="ORF">CXB77_06100</name>
</gene>
<keyword evidence="2" id="KW-1185">Reference proteome</keyword>
<name>A0A2S7XTP1_9GAMM</name>
<accession>A0A2S7XTP1</accession>
<dbReference type="AlphaFoldDB" id="A0A2S7XTP1"/>
<organism evidence="1 2">
    <name type="scientific">Chromatium okenii</name>
    <dbReference type="NCBI Taxonomy" id="61644"/>
    <lineage>
        <taxon>Bacteria</taxon>
        <taxon>Pseudomonadati</taxon>
        <taxon>Pseudomonadota</taxon>
        <taxon>Gammaproteobacteria</taxon>
        <taxon>Chromatiales</taxon>
        <taxon>Chromatiaceae</taxon>
        <taxon>Chromatium</taxon>
    </lineage>
</organism>
<proteinExistence type="predicted"/>
<dbReference type="EMBL" id="PPGH01000033">
    <property type="protein sequence ID" value="PQJ96772.1"/>
    <property type="molecule type" value="Genomic_DNA"/>
</dbReference>
<protein>
    <submittedName>
        <fullName evidence="1">Uncharacterized protein</fullName>
    </submittedName>
</protein>
<keyword evidence="1" id="KW-0614">Plasmid</keyword>
<dbReference type="RefSeq" id="WP_105073199.1">
    <property type="nucleotide sequence ID" value="NZ_PPGH01000033.1"/>
</dbReference>
<geneLocation type="plasmid" evidence="1">
    <name>pCok152</name>
</geneLocation>
<evidence type="ECO:0000313" key="1">
    <source>
        <dbReference type="EMBL" id="PQJ96772.1"/>
    </source>
</evidence>
<dbReference type="Proteomes" id="UP000239936">
    <property type="component" value="Unassembled WGS sequence"/>
</dbReference>
<sequence length="99" mass="11685">MDDDSIEAPEKRLFNSEMMRRLLLQAARLFLNTKMRFSPNLPALPLDSELLDYLERRICAYFRSKTSPRALTPRTFTKLRQLGIRPSGPDRRRNWADET</sequence>